<dbReference type="GO" id="GO:0004331">
    <property type="term" value="F:fructose-2,6-bisphosphate 2-phosphatase activity"/>
    <property type="evidence" value="ECO:0007669"/>
    <property type="project" value="TreeGrafter"/>
</dbReference>
<feature type="binding site" evidence="3">
    <location>
        <begin position="9"/>
        <end position="16"/>
    </location>
    <ligand>
        <name>substrate</name>
    </ligand>
</feature>
<protein>
    <submittedName>
        <fullName evidence="4">Phosphoglycerate mutase</fullName>
    </submittedName>
</protein>
<dbReference type="AlphaFoldDB" id="A0A1D7TQ19"/>
<dbReference type="Pfam" id="PF00300">
    <property type="entry name" value="His_Phos_1"/>
    <property type="match status" value="1"/>
</dbReference>
<dbReference type="InterPro" id="IPR051695">
    <property type="entry name" value="Phosphoglycerate_Mutase"/>
</dbReference>
<dbReference type="GO" id="GO:0045820">
    <property type="term" value="P:negative regulation of glycolytic process"/>
    <property type="evidence" value="ECO:0007669"/>
    <property type="project" value="TreeGrafter"/>
</dbReference>
<dbReference type="PROSITE" id="PS00175">
    <property type="entry name" value="PG_MUTASE"/>
    <property type="match status" value="1"/>
</dbReference>
<name>A0A1D7TQ19_9LACO</name>
<dbReference type="InterPro" id="IPR001345">
    <property type="entry name" value="PG/BPGM_mutase_AS"/>
</dbReference>
<dbReference type="RefSeq" id="WP_003707237.1">
    <property type="nucleotide sequence ID" value="NZ_CP017107.1"/>
</dbReference>
<dbReference type="CDD" id="cd07067">
    <property type="entry name" value="HP_PGM_like"/>
    <property type="match status" value="1"/>
</dbReference>
<dbReference type="SUPFAM" id="SSF53254">
    <property type="entry name" value="Phosphoglycerate mutase-like"/>
    <property type="match status" value="1"/>
</dbReference>
<organism evidence="4 5">
    <name type="scientific">Ligilactobacillus salivarius</name>
    <dbReference type="NCBI Taxonomy" id="1624"/>
    <lineage>
        <taxon>Bacteria</taxon>
        <taxon>Bacillati</taxon>
        <taxon>Bacillota</taxon>
        <taxon>Bacilli</taxon>
        <taxon>Lactobacillales</taxon>
        <taxon>Lactobacillaceae</taxon>
        <taxon>Ligilactobacillus</taxon>
    </lineage>
</organism>
<accession>A0A1D7TQ19</accession>
<dbReference type="InterPro" id="IPR029033">
    <property type="entry name" value="His_PPase_superfam"/>
</dbReference>
<feature type="active site" description="Tele-phosphohistidine intermediate" evidence="2">
    <location>
        <position position="10"/>
    </location>
</feature>
<feature type="binding site" evidence="3">
    <location>
        <position position="59"/>
    </location>
    <ligand>
        <name>substrate</name>
    </ligand>
</feature>
<dbReference type="GO" id="GO:0043456">
    <property type="term" value="P:regulation of pentose-phosphate shunt"/>
    <property type="evidence" value="ECO:0007669"/>
    <property type="project" value="TreeGrafter"/>
</dbReference>
<evidence type="ECO:0000256" key="2">
    <source>
        <dbReference type="PIRSR" id="PIRSR613078-1"/>
    </source>
</evidence>
<dbReference type="Proteomes" id="UP000094723">
    <property type="component" value="Chromosome"/>
</dbReference>
<evidence type="ECO:0000256" key="3">
    <source>
        <dbReference type="PIRSR" id="PIRSR613078-2"/>
    </source>
</evidence>
<dbReference type="Gene3D" id="3.40.50.1240">
    <property type="entry name" value="Phosphoglycerate mutase-like"/>
    <property type="match status" value="1"/>
</dbReference>
<gene>
    <name evidence="4" type="ORF">BHF65_01985</name>
</gene>
<dbReference type="InterPro" id="IPR013078">
    <property type="entry name" value="His_Pase_superF_clade-1"/>
</dbReference>
<dbReference type="PANTHER" id="PTHR46517">
    <property type="entry name" value="FRUCTOSE-2,6-BISPHOSPHATASE TIGAR"/>
    <property type="match status" value="1"/>
</dbReference>
<sequence length="198" mass="22905">MKRKLYLVRHGQTLFNRLHKTQGWCDSPLTELGKRQARAAGNFLRGIEFDAAYASTSERTNDTLEIIRKMPYIRLKNLREMGFGNFEGADEYLQPRHWFVDNPDAFVEFGGEDMRDVQKRVNNTLTEIMEKKDNNSVLVVSHGGAIASFLNIWAPETLKLIRSQHGIPNCTVNEVEFDTDTKKFELINSTDPSRWYMD</sequence>
<keyword evidence="1" id="KW-0378">Hydrolase</keyword>
<dbReference type="SMART" id="SM00855">
    <property type="entry name" value="PGAM"/>
    <property type="match status" value="1"/>
</dbReference>
<dbReference type="EMBL" id="CP017107">
    <property type="protein sequence ID" value="AOO73072.1"/>
    <property type="molecule type" value="Genomic_DNA"/>
</dbReference>
<feature type="active site" description="Proton donor/acceptor" evidence="2">
    <location>
        <position position="80"/>
    </location>
</feature>
<evidence type="ECO:0000313" key="4">
    <source>
        <dbReference type="EMBL" id="AOO73072.1"/>
    </source>
</evidence>
<proteinExistence type="predicted"/>
<dbReference type="GO" id="GO:0005829">
    <property type="term" value="C:cytosol"/>
    <property type="evidence" value="ECO:0007669"/>
    <property type="project" value="TreeGrafter"/>
</dbReference>
<reference evidence="4 5" key="1">
    <citation type="submission" date="2016-09" db="EMBL/GenBank/DDBJ databases">
        <title>Complete Genome Sequence of Lactobacillus salivarius Jin.</title>
        <authorList>
            <person name="Jin N."/>
            <person name="Li C."/>
            <person name="Wang M."/>
            <person name="Ren D."/>
            <person name="Di Y."/>
            <person name="Pan R."/>
            <person name="Du S."/>
            <person name="Lu H."/>
            <person name="Li X."/>
            <person name="Tian M."/>
        </authorList>
    </citation>
    <scope>NUCLEOTIDE SEQUENCE [LARGE SCALE GENOMIC DNA]</scope>
    <source>
        <strain evidence="4 5">CICC 23174</strain>
    </source>
</reference>
<evidence type="ECO:0000313" key="5">
    <source>
        <dbReference type="Proteomes" id="UP000094723"/>
    </source>
</evidence>
<dbReference type="PANTHER" id="PTHR46517:SF1">
    <property type="entry name" value="FRUCTOSE-2,6-BISPHOSPHATASE TIGAR"/>
    <property type="match status" value="1"/>
</dbReference>
<evidence type="ECO:0000256" key="1">
    <source>
        <dbReference type="ARBA" id="ARBA00022801"/>
    </source>
</evidence>